<keyword evidence="4" id="KW-1185">Reference proteome</keyword>
<name>A0A8H9IQZ8_9BURK</name>
<comment type="caution">
    <text evidence="3">The sequence shown here is derived from an EMBL/GenBank/DDBJ whole genome shotgun (WGS) entry which is preliminary data.</text>
</comment>
<dbReference type="EMBL" id="BMZN01000006">
    <property type="protein sequence ID" value="GHC58992.1"/>
    <property type="molecule type" value="Genomic_DNA"/>
</dbReference>
<feature type="region of interest" description="Disordered" evidence="1">
    <location>
        <begin position="240"/>
        <end position="267"/>
    </location>
</feature>
<evidence type="ECO:0000313" key="3">
    <source>
        <dbReference type="EMBL" id="GHC58992.1"/>
    </source>
</evidence>
<reference evidence="4" key="1">
    <citation type="journal article" date="2019" name="Int. J. Syst. Evol. Microbiol.">
        <title>The Global Catalogue of Microorganisms (GCM) 10K type strain sequencing project: providing services to taxonomists for standard genome sequencing and annotation.</title>
        <authorList>
            <consortium name="The Broad Institute Genomics Platform"/>
            <consortium name="The Broad Institute Genome Sequencing Center for Infectious Disease"/>
            <person name="Wu L."/>
            <person name="Ma J."/>
        </authorList>
    </citation>
    <scope>NUCLEOTIDE SEQUENCE [LARGE SCALE GENOMIC DNA]</scope>
    <source>
        <strain evidence="4">KCTC 42083</strain>
    </source>
</reference>
<evidence type="ECO:0008006" key="5">
    <source>
        <dbReference type="Google" id="ProtNLM"/>
    </source>
</evidence>
<accession>A0A8H9IQZ8</accession>
<feature type="chain" id="PRO_5034324052" description="Lipoprotein" evidence="2">
    <location>
        <begin position="35"/>
        <end position="267"/>
    </location>
</feature>
<dbReference type="Proteomes" id="UP000608923">
    <property type="component" value="Unassembled WGS sequence"/>
</dbReference>
<feature type="signal peptide" evidence="2">
    <location>
        <begin position="1"/>
        <end position="34"/>
    </location>
</feature>
<evidence type="ECO:0000313" key="4">
    <source>
        <dbReference type="Proteomes" id="UP000608923"/>
    </source>
</evidence>
<gene>
    <name evidence="3" type="ORF">GCM10010096_35340</name>
</gene>
<feature type="compositionally biased region" description="Polar residues" evidence="1">
    <location>
        <begin position="39"/>
        <end position="57"/>
    </location>
</feature>
<proteinExistence type="predicted"/>
<feature type="region of interest" description="Disordered" evidence="1">
    <location>
        <begin position="39"/>
        <end position="58"/>
    </location>
</feature>
<sequence length="267" mass="28937">MNLSQPLFAARSLGRWSLLTAALLLAACSNMSQQAEQRAQTAALSSTTPQTASTLGTQWGEGRESRVYSVQAQRVEPQRDELQLAYSDERSIRQALGQNLDAQRSILLDQGKVELSVHDARDMPLTIYSSIGQNNYQLAGKAGERYVLVYTNRSATPYEIITTVDGLDVLSGKPGSRSHNGYMLQAGAVLRIEGFRKSAEEVAAFRFSGKDRAYAANSLAGDTRNIGVIGAVLYEVRPVKPSQPVSPTANPFPGDAGKGQYAPPPRY</sequence>
<organism evidence="3 4">
    <name type="scientific">Alcaligenes pakistanensis</name>
    <dbReference type="NCBI Taxonomy" id="1482717"/>
    <lineage>
        <taxon>Bacteria</taxon>
        <taxon>Pseudomonadati</taxon>
        <taxon>Pseudomonadota</taxon>
        <taxon>Betaproteobacteria</taxon>
        <taxon>Burkholderiales</taxon>
        <taxon>Alcaligenaceae</taxon>
        <taxon>Alcaligenes</taxon>
    </lineage>
</organism>
<evidence type="ECO:0000256" key="1">
    <source>
        <dbReference type="SAM" id="MobiDB-lite"/>
    </source>
</evidence>
<dbReference type="AlphaFoldDB" id="A0A8H9IQZ8"/>
<protein>
    <recommendedName>
        <fullName evidence="5">Lipoprotein</fullName>
    </recommendedName>
</protein>
<evidence type="ECO:0000256" key="2">
    <source>
        <dbReference type="SAM" id="SignalP"/>
    </source>
</evidence>
<keyword evidence="2" id="KW-0732">Signal</keyword>
<dbReference type="RefSeq" id="WP_189393985.1">
    <property type="nucleotide sequence ID" value="NZ_BMZN01000006.1"/>
</dbReference>